<organism evidence="3 4">
    <name type="scientific">Vigna radiata var. radiata</name>
    <name type="common">Mung bean</name>
    <name type="synonym">Phaseolus aureus</name>
    <dbReference type="NCBI Taxonomy" id="3916"/>
    <lineage>
        <taxon>Eukaryota</taxon>
        <taxon>Viridiplantae</taxon>
        <taxon>Streptophyta</taxon>
        <taxon>Embryophyta</taxon>
        <taxon>Tracheophyta</taxon>
        <taxon>Spermatophyta</taxon>
        <taxon>Magnoliopsida</taxon>
        <taxon>eudicotyledons</taxon>
        <taxon>Gunneridae</taxon>
        <taxon>Pentapetalae</taxon>
        <taxon>rosids</taxon>
        <taxon>fabids</taxon>
        <taxon>Fabales</taxon>
        <taxon>Fabaceae</taxon>
        <taxon>Papilionoideae</taxon>
        <taxon>50 kb inversion clade</taxon>
        <taxon>NPAAA clade</taxon>
        <taxon>indigoferoid/millettioid clade</taxon>
        <taxon>Phaseoleae</taxon>
        <taxon>Vigna</taxon>
    </lineage>
</organism>
<reference evidence="4" key="1">
    <citation type="submission" date="2025-08" db="UniProtKB">
        <authorList>
            <consortium name="RefSeq"/>
        </authorList>
    </citation>
    <scope>IDENTIFICATION</scope>
    <source>
        <tissue evidence="4">Leaf</tissue>
    </source>
</reference>
<keyword evidence="3" id="KW-1185">Reference proteome</keyword>
<dbReference type="Pfam" id="PF22486">
    <property type="entry name" value="MATH_2"/>
    <property type="match status" value="1"/>
</dbReference>
<dbReference type="STRING" id="3916.A0A1S3TEU3"/>
<dbReference type="OrthoDB" id="2116871at2759"/>
<accession>A0A1S3TEU3</accession>
<dbReference type="InterPro" id="IPR050804">
    <property type="entry name" value="MCC"/>
</dbReference>
<gene>
    <name evidence="4" type="primary">LOC106754737</name>
</gene>
<dbReference type="AlphaFoldDB" id="A0A1S3TEU3"/>
<dbReference type="KEGG" id="vra:106754737"/>
<dbReference type="Proteomes" id="UP000087766">
    <property type="component" value="Unplaced"/>
</dbReference>
<feature type="non-terminal residue" evidence="4">
    <location>
        <position position="172"/>
    </location>
</feature>
<dbReference type="PANTHER" id="PTHR46236:SF35">
    <property type="entry name" value="MATH DOMAIN-CONTAINING PROTEIN"/>
    <property type="match status" value="1"/>
</dbReference>
<evidence type="ECO:0000313" key="3">
    <source>
        <dbReference type="Proteomes" id="UP000087766"/>
    </source>
</evidence>
<dbReference type="InterPro" id="IPR008974">
    <property type="entry name" value="TRAF-like"/>
</dbReference>
<dbReference type="RefSeq" id="XP_014492288.1">
    <property type="nucleotide sequence ID" value="XM_014636802.1"/>
</dbReference>
<dbReference type="GeneID" id="106754737"/>
<dbReference type="Gene3D" id="2.60.210.10">
    <property type="entry name" value="Apoptosis, Tumor Necrosis Factor Receptor Associated Protein 2, Chain A"/>
    <property type="match status" value="1"/>
</dbReference>
<sequence length="172" mass="19798">MENPNTNIEMYGKFTWTINDFSTVMPDLSSDPFSFDGHKWRIIMDYVSNSLSIYLDSAVDNMPHGWEKTVNYNLILINQLQAKRNIINECNATFHSNSRPCGFEAIDLNKLWDSSCGFIVDDTCIVEVHIKVEKEVDESVRNVDNKLVERIQNLPPQEMISTEMVDFRGIGK</sequence>
<proteinExistence type="predicted"/>
<feature type="domain" description="MATH" evidence="2">
    <location>
        <begin position="11"/>
        <end position="130"/>
    </location>
</feature>
<name>A0A1S3TEU3_VIGRR</name>
<protein>
    <submittedName>
        <fullName evidence="4">Protein RESTRICTED TEV MOVEMENT 3-like</fullName>
    </submittedName>
</protein>
<dbReference type="InterPro" id="IPR002083">
    <property type="entry name" value="MATH/TRAF_dom"/>
</dbReference>
<dbReference type="PANTHER" id="PTHR46236">
    <property type="entry name" value="TRAF-LIKE SUPERFAMILY PROTEIN"/>
    <property type="match status" value="1"/>
</dbReference>
<evidence type="ECO:0000313" key="4">
    <source>
        <dbReference type="RefSeq" id="XP_014492288.1"/>
    </source>
</evidence>
<dbReference type="SUPFAM" id="SSF49599">
    <property type="entry name" value="TRAF domain-like"/>
    <property type="match status" value="1"/>
</dbReference>
<dbReference type="PROSITE" id="PS50144">
    <property type="entry name" value="MATH"/>
    <property type="match status" value="1"/>
</dbReference>
<evidence type="ECO:0000256" key="1">
    <source>
        <dbReference type="ARBA" id="ARBA00023054"/>
    </source>
</evidence>
<evidence type="ECO:0000259" key="2">
    <source>
        <dbReference type="PROSITE" id="PS50144"/>
    </source>
</evidence>
<keyword evidence="1" id="KW-0175">Coiled coil</keyword>
<dbReference type="CDD" id="cd00121">
    <property type="entry name" value="MATH"/>
    <property type="match status" value="1"/>
</dbReference>